<feature type="compositionally biased region" description="Low complexity" evidence="4">
    <location>
        <begin position="246"/>
        <end position="275"/>
    </location>
</feature>
<evidence type="ECO:0000256" key="2">
    <source>
        <dbReference type="ARBA" id="ARBA00023125"/>
    </source>
</evidence>
<dbReference type="SMART" id="SM00421">
    <property type="entry name" value="HTH_LUXR"/>
    <property type="match status" value="1"/>
</dbReference>
<evidence type="ECO:0000256" key="4">
    <source>
        <dbReference type="SAM" id="MobiDB-lite"/>
    </source>
</evidence>
<keyword evidence="1" id="KW-0805">Transcription regulation</keyword>
<evidence type="ECO:0000313" key="7">
    <source>
        <dbReference type="Proteomes" id="UP000749040"/>
    </source>
</evidence>
<keyword evidence="7" id="KW-1185">Reference proteome</keyword>
<dbReference type="PRINTS" id="PR00038">
    <property type="entry name" value="HTHLUXR"/>
</dbReference>
<proteinExistence type="predicted"/>
<reference evidence="6 7" key="1">
    <citation type="submission" date="2021-01" db="EMBL/GenBank/DDBJ databases">
        <title>Streptomyces acididurans sp. nov., isolated from a peat swamp forest soil.</title>
        <authorList>
            <person name="Chantavorakit T."/>
            <person name="Duangmal K."/>
        </authorList>
    </citation>
    <scope>NUCLEOTIDE SEQUENCE [LARGE SCALE GENOMIC DNA]</scope>
    <source>
        <strain evidence="6 7">KK5PA1</strain>
    </source>
</reference>
<comment type="caution">
    <text evidence="6">The sequence shown here is derived from an EMBL/GenBank/DDBJ whole genome shotgun (WGS) entry which is preliminary data.</text>
</comment>
<dbReference type="PROSITE" id="PS50043">
    <property type="entry name" value="HTH_LUXR_2"/>
    <property type="match status" value="1"/>
</dbReference>
<dbReference type="Proteomes" id="UP000749040">
    <property type="component" value="Unassembled WGS sequence"/>
</dbReference>
<dbReference type="CDD" id="cd06170">
    <property type="entry name" value="LuxR_C_like"/>
    <property type="match status" value="1"/>
</dbReference>
<evidence type="ECO:0000259" key="5">
    <source>
        <dbReference type="PROSITE" id="PS50043"/>
    </source>
</evidence>
<sequence>MGETVLSVQVMGPHEAARRALEERVGAIGEFAVLPADGGRRRAADLLLVTADRPGIKDARRIAARAAGVRQPVLLVVDEPFEGLLSVLWLGAGGIVFSSAPDRELADCAALVARHCTVVPEQVLDGQPLPAGRRLFGREGGRHPRETLDRLSPRELEVLELVGAGRTNAEIAALLWVSSNTVRSHVQRLMRKLGLRNRLCLIIFAHEVRLMIPAAPRGKEGSGAGGGDHRGEEAEAGSGAGARVTPGRCAGPGPAAGAGAAAPAGRAARGSSPPG</sequence>
<dbReference type="InterPro" id="IPR016032">
    <property type="entry name" value="Sig_transdc_resp-reg_C-effctor"/>
</dbReference>
<evidence type="ECO:0000256" key="3">
    <source>
        <dbReference type="ARBA" id="ARBA00023163"/>
    </source>
</evidence>
<dbReference type="InterPro" id="IPR000792">
    <property type="entry name" value="Tscrpt_reg_LuxR_C"/>
</dbReference>
<feature type="region of interest" description="Disordered" evidence="4">
    <location>
        <begin position="216"/>
        <end position="275"/>
    </location>
</feature>
<dbReference type="InterPro" id="IPR036388">
    <property type="entry name" value="WH-like_DNA-bd_sf"/>
</dbReference>
<dbReference type="SUPFAM" id="SSF46894">
    <property type="entry name" value="C-terminal effector domain of the bipartite response regulators"/>
    <property type="match status" value="1"/>
</dbReference>
<name>A0ABS2U0X4_9ACTN</name>
<dbReference type="PANTHER" id="PTHR44688:SF16">
    <property type="entry name" value="DNA-BINDING TRANSCRIPTIONAL ACTIVATOR DEVR_DOSR"/>
    <property type="match status" value="1"/>
</dbReference>
<dbReference type="EMBL" id="JADKYB010000016">
    <property type="protein sequence ID" value="MBM9508190.1"/>
    <property type="molecule type" value="Genomic_DNA"/>
</dbReference>
<gene>
    <name evidence="6" type="ORF">ITX44_27275</name>
</gene>
<organism evidence="6 7">
    <name type="scientific">Actinacidiphila acididurans</name>
    <dbReference type="NCBI Taxonomy" id="2784346"/>
    <lineage>
        <taxon>Bacteria</taxon>
        <taxon>Bacillati</taxon>
        <taxon>Actinomycetota</taxon>
        <taxon>Actinomycetes</taxon>
        <taxon>Kitasatosporales</taxon>
        <taxon>Streptomycetaceae</taxon>
        <taxon>Actinacidiphila</taxon>
    </lineage>
</organism>
<protein>
    <submittedName>
        <fullName evidence="6">Response regulator transcription factor</fullName>
    </submittedName>
</protein>
<dbReference type="RefSeq" id="WP_205360053.1">
    <property type="nucleotide sequence ID" value="NZ_JADKYB010000016.1"/>
</dbReference>
<evidence type="ECO:0000256" key="1">
    <source>
        <dbReference type="ARBA" id="ARBA00023015"/>
    </source>
</evidence>
<dbReference type="Gene3D" id="1.10.10.10">
    <property type="entry name" value="Winged helix-like DNA-binding domain superfamily/Winged helix DNA-binding domain"/>
    <property type="match status" value="1"/>
</dbReference>
<dbReference type="Pfam" id="PF00196">
    <property type="entry name" value="GerE"/>
    <property type="match status" value="1"/>
</dbReference>
<dbReference type="PROSITE" id="PS00622">
    <property type="entry name" value="HTH_LUXR_1"/>
    <property type="match status" value="1"/>
</dbReference>
<feature type="domain" description="HTH luxR-type" evidence="5">
    <location>
        <begin position="144"/>
        <end position="209"/>
    </location>
</feature>
<keyword evidence="2" id="KW-0238">DNA-binding</keyword>
<dbReference type="PANTHER" id="PTHR44688">
    <property type="entry name" value="DNA-BINDING TRANSCRIPTIONAL ACTIVATOR DEVR_DOSR"/>
    <property type="match status" value="1"/>
</dbReference>
<evidence type="ECO:0000313" key="6">
    <source>
        <dbReference type="EMBL" id="MBM9508190.1"/>
    </source>
</evidence>
<accession>A0ABS2U0X4</accession>
<keyword evidence="3" id="KW-0804">Transcription</keyword>